<evidence type="ECO:0000313" key="4">
    <source>
        <dbReference type="Proteomes" id="UP000316270"/>
    </source>
</evidence>
<proteinExistence type="predicted"/>
<evidence type="ECO:0000313" key="3">
    <source>
        <dbReference type="EMBL" id="QDS77671.1"/>
    </source>
</evidence>
<dbReference type="Gene3D" id="3.40.50.720">
    <property type="entry name" value="NAD(P)-binding Rossmann-like Domain"/>
    <property type="match status" value="1"/>
</dbReference>
<dbReference type="InterPro" id="IPR051450">
    <property type="entry name" value="Gfo/Idh/MocA_Oxidoreductases"/>
</dbReference>
<gene>
    <name evidence="3" type="ORF">FKW77_003355</name>
</gene>
<organism evidence="3 4">
    <name type="scientific">Venturia effusa</name>
    <dbReference type="NCBI Taxonomy" id="50376"/>
    <lineage>
        <taxon>Eukaryota</taxon>
        <taxon>Fungi</taxon>
        <taxon>Dikarya</taxon>
        <taxon>Ascomycota</taxon>
        <taxon>Pezizomycotina</taxon>
        <taxon>Dothideomycetes</taxon>
        <taxon>Pleosporomycetidae</taxon>
        <taxon>Venturiales</taxon>
        <taxon>Venturiaceae</taxon>
        <taxon>Venturia</taxon>
    </lineage>
</organism>
<protein>
    <recommendedName>
        <fullName evidence="2">Gfo/Idh/MocA-like oxidoreductase N-terminal domain-containing protein</fullName>
    </recommendedName>
</protein>
<keyword evidence="4" id="KW-1185">Reference proteome</keyword>
<dbReference type="Proteomes" id="UP000316270">
    <property type="component" value="Chromosome 18"/>
</dbReference>
<dbReference type="Pfam" id="PF01408">
    <property type="entry name" value="GFO_IDH_MocA"/>
    <property type="match status" value="1"/>
</dbReference>
<evidence type="ECO:0000259" key="2">
    <source>
        <dbReference type="Pfam" id="PF01408"/>
    </source>
</evidence>
<dbReference type="EMBL" id="CP042202">
    <property type="protein sequence ID" value="QDS77671.1"/>
    <property type="molecule type" value="Genomic_DNA"/>
</dbReference>
<dbReference type="Gene3D" id="3.30.360.10">
    <property type="entry name" value="Dihydrodipicolinate Reductase, domain 2"/>
    <property type="match status" value="2"/>
</dbReference>
<evidence type="ECO:0000256" key="1">
    <source>
        <dbReference type="SAM" id="MobiDB-lite"/>
    </source>
</evidence>
<reference evidence="3 4" key="1">
    <citation type="submission" date="2019-07" db="EMBL/GenBank/DDBJ databases">
        <title>Finished genome of Venturia effusa.</title>
        <authorList>
            <person name="Young C.A."/>
            <person name="Cox M.P."/>
            <person name="Ganley A.R.D."/>
            <person name="David W.J."/>
        </authorList>
    </citation>
    <scope>NUCLEOTIDE SEQUENCE [LARGE SCALE GENOMIC DNA]</scope>
    <source>
        <strain evidence="4">albino</strain>
    </source>
</reference>
<name>A0A517LPU6_9PEZI</name>
<dbReference type="PANTHER" id="PTHR43377">
    <property type="entry name" value="BILIVERDIN REDUCTASE A"/>
    <property type="match status" value="1"/>
</dbReference>
<accession>A0A517LPU6</accession>
<dbReference type="PANTHER" id="PTHR43377:SF12">
    <property type="entry name" value="BINDING ROSSMANN FOLD OXIDOREDUCTASE, PUTATIVE (AFU_ORTHOLOGUE AFUA_3G11840)-RELATED"/>
    <property type="match status" value="1"/>
</dbReference>
<dbReference type="InterPro" id="IPR036291">
    <property type="entry name" value="NAD(P)-bd_dom_sf"/>
</dbReference>
<feature type="domain" description="Gfo/Idh/MocA-like oxidoreductase N-terminal" evidence="2">
    <location>
        <begin position="16"/>
        <end position="157"/>
    </location>
</feature>
<dbReference type="STRING" id="50376.A0A517LPU6"/>
<dbReference type="SUPFAM" id="SSF55347">
    <property type="entry name" value="Glyceraldehyde-3-phosphate dehydrogenase-like, C-terminal domain"/>
    <property type="match status" value="1"/>
</dbReference>
<dbReference type="AlphaFoldDB" id="A0A517LPU6"/>
<dbReference type="SUPFAM" id="SSF51735">
    <property type="entry name" value="NAD(P)-binding Rossmann-fold domains"/>
    <property type="match status" value="1"/>
</dbReference>
<dbReference type="InterPro" id="IPR000683">
    <property type="entry name" value="Gfo/Idh/MocA-like_OxRdtase_N"/>
</dbReference>
<feature type="region of interest" description="Disordered" evidence="1">
    <location>
        <begin position="386"/>
        <end position="413"/>
    </location>
</feature>
<sequence length="567" mass="63150">MPAPNPNPSPNPNAPRIVVIGAGSQGNAYSAPIAKLGFGIIAAVCDPIASKRQTFGRRYIWGLSKPSRTSLAHEEFEYWQDFIEYETQRREKLKSGEIKDGDAEFKGIDTAFVCVLDELHVHVIKALAPLGMHIMCEKPLASRLKDCVSILGTMKREWETLGKKTIFGIGHVLRYSPQNVLLRKLVREEKVLGDILSVEHTEPIGWWHMAHSFVRGNWRREDTTAPSLLAKSCHDIDFLMWLIASPASPHTADPRSVHLPSFISSTGTLNQFRRARKPLAAGSATNCLSCPIESSCLYSAKNIYVENLITKEEVFDWPVDVIVPEMEDLYRDLGKDVAVKTLLTALEEDYTPATPNVKDRAWYGRCVWECDNDVCDDQVVTITWEDDPLPPSATSTGHATDGTDITKQENEPLPTEIGNLNGRAAKTAIFHMIASTEKICERRGRIYGTKGEMTYDLDYISVNDFMTGKTTKYSPPATTGGHGGGDGALAENFCMAVQSVNEGMDPEEAQRRYLGVTIEEVVRSHVAVFAAERARLERRVVDWDAFWEEEVVGHIDNDMHKGDGIEV</sequence>
<dbReference type="OrthoDB" id="2129491at2759"/>
<dbReference type="GO" id="GO:0000166">
    <property type="term" value="F:nucleotide binding"/>
    <property type="evidence" value="ECO:0007669"/>
    <property type="project" value="InterPro"/>
</dbReference>